<feature type="transmembrane region" description="Helical" evidence="1">
    <location>
        <begin position="180"/>
        <end position="204"/>
    </location>
</feature>
<accession>W9H5L2</accession>
<dbReference type="STRING" id="1385369.N825_03095"/>
<dbReference type="RefSeq" id="WP_037452695.1">
    <property type="nucleotide sequence ID" value="NZ_AVFL01000009.1"/>
</dbReference>
<comment type="caution">
    <text evidence="2">The sequence shown here is derived from an EMBL/GenBank/DDBJ whole genome shotgun (WGS) entry which is preliminary data.</text>
</comment>
<name>W9H5L2_9PROT</name>
<feature type="transmembrane region" description="Helical" evidence="1">
    <location>
        <begin position="247"/>
        <end position="268"/>
    </location>
</feature>
<dbReference type="InterPro" id="IPR018710">
    <property type="entry name" value="DUF2232"/>
</dbReference>
<reference evidence="2 3" key="1">
    <citation type="submission" date="2013-08" db="EMBL/GenBank/DDBJ databases">
        <title>The genome sequence of Skermanella stibiiresistens.</title>
        <authorList>
            <person name="Zhu W."/>
            <person name="Wang G."/>
        </authorList>
    </citation>
    <scope>NUCLEOTIDE SEQUENCE [LARGE SCALE GENOMIC DNA]</scope>
    <source>
        <strain evidence="2 3">SB22</strain>
    </source>
</reference>
<evidence type="ECO:0000313" key="2">
    <source>
        <dbReference type="EMBL" id="EWY39992.1"/>
    </source>
</evidence>
<dbReference type="Proteomes" id="UP000019486">
    <property type="component" value="Unassembled WGS sequence"/>
</dbReference>
<dbReference type="EMBL" id="AVFL01000009">
    <property type="protein sequence ID" value="EWY39992.1"/>
    <property type="molecule type" value="Genomic_DNA"/>
</dbReference>
<feature type="transmembrane region" description="Helical" evidence="1">
    <location>
        <begin position="47"/>
        <end position="67"/>
    </location>
</feature>
<sequence length="324" mass="33237">MRNALLMSIGGGVLSALLYLSVTTGGLGAVILAYLAPLPLLMVGLGLGLRSFAIAGTLAVLIVAAFGGPLFGLSYGLANGAVVALIIRQALLARPGPDGRLEWYPPGLLLMALTGFGLAGLMAAALLTLGDPGGLEGSVREFLSVAFGDAAGAVATVEPGGGSAAGELPAGELIDGFAQVFPAMVVVSWLTMAIINAALAQGVLLRFGRNLRPAMRIAEVELPNWAPLPLALAGALALLGGDGQLGYLALNVAIVLLVPFFFAGLAVVHAFASGRQARTLLLVVFYFFLLVSGWPIAMVVGLGVIEQWAGLRRRFVRTGPDQEN</sequence>
<protein>
    <submittedName>
        <fullName evidence="2">Membrane protein</fullName>
    </submittedName>
</protein>
<evidence type="ECO:0000313" key="3">
    <source>
        <dbReference type="Proteomes" id="UP000019486"/>
    </source>
</evidence>
<feature type="transmembrane region" description="Helical" evidence="1">
    <location>
        <begin position="103"/>
        <end position="127"/>
    </location>
</feature>
<dbReference type="AlphaFoldDB" id="W9H5L2"/>
<evidence type="ECO:0000256" key="1">
    <source>
        <dbReference type="SAM" id="Phobius"/>
    </source>
</evidence>
<dbReference type="Pfam" id="PF09991">
    <property type="entry name" value="DUF2232"/>
    <property type="match status" value="1"/>
</dbReference>
<feature type="transmembrane region" description="Helical" evidence="1">
    <location>
        <begin position="12"/>
        <end position="35"/>
    </location>
</feature>
<keyword evidence="1" id="KW-0812">Transmembrane</keyword>
<dbReference type="OrthoDB" id="7335270at2"/>
<feature type="transmembrane region" description="Helical" evidence="1">
    <location>
        <begin position="225"/>
        <end position="241"/>
    </location>
</feature>
<feature type="transmembrane region" description="Helical" evidence="1">
    <location>
        <begin position="280"/>
        <end position="305"/>
    </location>
</feature>
<keyword evidence="1" id="KW-1133">Transmembrane helix</keyword>
<keyword evidence="3" id="KW-1185">Reference proteome</keyword>
<keyword evidence="1" id="KW-0472">Membrane</keyword>
<proteinExistence type="predicted"/>
<organism evidence="2 3">
    <name type="scientific">Skermanella stibiiresistens SB22</name>
    <dbReference type="NCBI Taxonomy" id="1385369"/>
    <lineage>
        <taxon>Bacteria</taxon>
        <taxon>Pseudomonadati</taxon>
        <taxon>Pseudomonadota</taxon>
        <taxon>Alphaproteobacteria</taxon>
        <taxon>Rhodospirillales</taxon>
        <taxon>Azospirillaceae</taxon>
        <taxon>Skermanella</taxon>
    </lineage>
</organism>
<gene>
    <name evidence="2" type="ORF">N825_03095</name>
</gene>